<sequence>MVVVVVAAATAVAILSLSTCRARAYSQSFLYPLSSLTMKVQTIISSLSAPPSNTKATMPEVPCTFVPPREEAQQKKNKVMINGDKKEKKQTR</sequence>
<evidence type="ECO:0000256" key="1">
    <source>
        <dbReference type="SAM" id="MobiDB-lite"/>
    </source>
</evidence>
<reference evidence="3" key="1">
    <citation type="submission" date="2019-12" db="EMBL/GenBank/DDBJ databases">
        <title>An insight into the sialome of adult female Ixodes ricinus ticks feeding for 6 days.</title>
        <authorList>
            <person name="Perner J."/>
            <person name="Ribeiro J.M.C."/>
        </authorList>
    </citation>
    <scope>NUCLEOTIDE SEQUENCE</scope>
    <source>
        <strain evidence="3">Semi-engorged</strain>
        <tissue evidence="3">Salivary glands</tissue>
    </source>
</reference>
<feature type="region of interest" description="Disordered" evidence="1">
    <location>
        <begin position="49"/>
        <end position="92"/>
    </location>
</feature>
<proteinExistence type="predicted"/>
<feature type="signal peptide" evidence="2">
    <location>
        <begin position="1"/>
        <end position="24"/>
    </location>
</feature>
<dbReference type="AlphaFoldDB" id="A0A6B0UBS1"/>
<keyword evidence="2" id="KW-0732">Signal</keyword>
<protein>
    <submittedName>
        <fullName evidence="3">Putative secreted protein</fullName>
    </submittedName>
</protein>
<name>A0A6B0UBS1_IXORI</name>
<evidence type="ECO:0000313" key="3">
    <source>
        <dbReference type="EMBL" id="MXU86617.1"/>
    </source>
</evidence>
<evidence type="ECO:0000256" key="2">
    <source>
        <dbReference type="SAM" id="SignalP"/>
    </source>
</evidence>
<feature type="chain" id="PRO_5025607531" evidence="2">
    <location>
        <begin position="25"/>
        <end position="92"/>
    </location>
</feature>
<dbReference type="EMBL" id="GIFC01004534">
    <property type="protein sequence ID" value="MXU86617.1"/>
    <property type="molecule type" value="Transcribed_RNA"/>
</dbReference>
<organism evidence="3">
    <name type="scientific">Ixodes ricinus</name>
    <name type="common">Common tick</name>
    <name type="synonym">Acarus ricinus</name>
    <dbReference type="NCBI Taxonomy" id="34613"/>
    <lineage>
        <taxon>Eukaryota</taxon>
        <taxon>Metazoa</taxon>
        <taxon>Ecdysozoa</taxon>
        <taxon>Arthropoda</taxon>
        <taxon>Chelicerata</taxon>
        <taxon>Arachnida</taxon>
        <taxon>Acari</taxon>
        <taxon>Parasitiformes</taxon>
        <taxon>Ixodida</taxon>
        <taxon>Ixodoidea</taxon>
        <taxon>Ixodidae</taxon>
        <taxon>Ixodinae</taxon>
        <taxon>Ixodes</taxon>
    </lineage>
</organism>
<accession>A0A6B0UBS1</accession>